<comment type="caution">
    <text evidence="1">The sequence shown here is derived from an EMBL/GenBank/DDBJ whole genome shotgun (WGS) entry which is preliminary data.</text>
</comment>
<dbReference type="AlphaFoldDB" id="A0A085AA45"/>
<dbReference type="EMBL" id="JMTB01000070">
    <property type="protein sequence ID" value="KFC07090.1"/>
    <property type="molecule type" value="Genomic_DNA"/>
</dbReference>
<dbReference type="Proteomes" id="UP000028630">
    <property type="component" value="Unassembled WGS sequence"/>
</dbReference>
<name>A0A085AA45_9ENTR</name>
<evidence type="ECO:0000313" key="1">
    <source>
        <dbReference type="EMBL" id="KFC07090.1"/>
    </source>
</evidence>
<dbReference type="RefSeq" id="WP_032676630.1">
    <property type="nucleotide sequence ID" value="NZ_JMTB01000070.1"/>
</dbReference>
<sequence length="102" mass="11766">MSSIILLFITHTTRVLSRISEAMRQQQAEWFTNRSGHSSFRAEVVQSEGGFTAIISRRTGYSSRDWQYQQLASAGQFASARKALRAGRQMAQQMAWLRYRFD</sequence>
<reference evidence="2" key="1">
    <citation type="submission" date="2014-05" db="EMBL/GenBank/DDBJ databases">
        <title>ATOL: Assembling a taxonomically balanced genome-scale reconstruction of the evolutionary history of the Enterobacteriaceae.</title>
        <authorList>
            <person name="Plunkett G. III"/>
            <person name="Neeno-Eckwall E.C."/>
            <person name="Glasner J.D."/>
            <person name="Perna N.T."/>
        </authorList>
    </citation>
    <scope>NUCLEOTIDE SEQUENCE [LARGE SCALE GENOMIC DNA]</scope>
    <source>
        <strain evidence="2">ATCC 49490</strain>
    </source>
</reference>
<proteinExistence type="predicted"/>
<evidence type="ECO:0000313" key="2">
    <source>
        <dbReference type="Proteomes" id="UP000028630"/>
    </source>
</evidence>
<accession>A0A085AA45</accession>
<dbReference type="OrthoDB" id="6609511at2"/>
<keyword evidence="2" id="KW-1185">Reference proteome</keyword>
<dbReference type="eggNOG" id="ENOG5032VR8">
    <property type="taxonomic scope" value="Bacteria"/>
</dbReference>
<gene>
    <name evidence="1" type="ORF">GTGU_02129</name>
</gene>
<organism evidence="1 2">
    <name type="scientific">Trabulsiella guamensis ATCC 49490</name>
    <dbReference type="NCBI Taxonomy" id="1005994"/>
    <lineage>
        <taxon>Bacteria</taxon>
        <taxon>Pseudomonadati</taxon>
        <taxon>Pseudomonadota</taxon>
        <taxon>Gammaproteobacteria</taxon>
        <taxon>Enterobacterales</taxon>
        <taxon>Enterobacteriaceae</taxon>
        <taxon>Trabulsiella</taxon>
    </lineage>
</organism>
<protein>
    <submittedName>
        <fullName evidence="1">Uncharacterized protein</fullName>
    </submittedName>
</protein>